<reference evidence="5" key="1">
    <citation type="submission" date="2019-08" db="EMBL/GenBank/DDBJ databases">
        <title>Complete Genome Sequence of the Polysaccharide-Degrading Rumen Bacterium Pseudobutyrivibrio xylanivorans MA3014.</title>
        <authorList>
            <person name="Palevich N."/>
            <person name="Maclean P.H."/>
            <person name="Kelly W.J."/>
            <person name="Leahy S.C."/>
            <person name="Rakonjac J."/>
            <person name="Attwood G.T."/>
        </authorList>
    </citation>
    <scope>NUCLEOTIDE SEQUENCE [LARGE SCALE GENOMIC DNA]</scope>
    <source>
        <strain evidence="5">MA3014</strain>
    </source>
</reference>
<dbReference type="InterPro" id="IPR009307">
    <property type="entry name" value="EutS/PduU/CutR"/>
</dbReference>
<dbReference type="PIRSF" id="PIRSF012296">
    <property type="entry name" value="EutS_PduU"/>
    <property type="match status" value="1"/>
</dbReference>
<gene>
    <name evidence="4" type="ORF">FXF36_07040</name>
</gene>
<evidence type="ECO:0000259" key="3">
    <source>
        <dbReference type="SMART" id="SM00877"/>
    </source>
</evidence>
<comment type="subcellular location">
    <subcellularLocation>
        <location evidence="1">Bacterial microcompartment</location>
    </subcellularLocation>
</comment>
<dbReference type="InterPro" id="IPR000249">
    <property type="entry name" value="BMC_dom"/>
</dbReference>
<dbReference type="CDD" id="cd07046">
    <property type="entry name" value="BMC_PduU-EutS"/>
    <property type="match status" value="1"/>
</dbReference>
<evidence type="ECO:0000256" key="2">
    <source>
        <dbReference type="ARBA" id="ARBA00024446"/>
    </source>
</evidence>
<dbReference type="PANTHER" id="PTHR40449">
    <property type="entry name" value="ETHANOLAMINE UTILIZATION PROTEIN EUTS"/>
    <property type="match status" value="1"/>
</dbReference>
<dbReference type="PANTHER" id="PTHR40449:SF2">
    <property type="entry name" value="BACTERIAL MICROCOMPARTMENT SHELL PROTEIN EUTS"/>
    <property type="match status" value="1"/>
</dbReference>
<keyword evidence="2" id="KW-1283">Bacterial microcompartment</keyword>
<evidence type="ECO:0000313" key="5">
    <source>
        <dbReference type="Proteomes" id="UP000327030"/>
    </source>
</evidence>
<evidence type="ECO:0000256" key="1">
    <source>
        <dbReference type="ARBA" id="ARBA00024322"/>
    </source>
</evidence>
<dbReference type="EMBL" id="CP043028">
    <property type="protein sequence ID" value="QFJ54625.1"/>
    <property type="molecule type" value="Genomic_DNA"/>
</dbReference>
<dbReference type="Pfam" id="PF00936">
    <property type="entry name" value="BMC"/>
    <property type="match status" value="1"/>
</dbReference>
<protein>
    <submittedName>
        <fullName evidence="4">BMC domain-containing protein</fullName>
    </submittedName>
</protein>
<dbReference type="Gene3D" id="3.30.70.1710">
    <property type="match status" value="1"/>
</dbReference>
<dbReference type="GO" id="GO:0031469">
    <property type="term" value="C:bacterial microcompartment"/>
    <property type="evidence" value="ECO:0007669"/>
    <property type="project" value="UniProtKB-SubCell"/>
</dbReference>
<feature type="domain" description="Bacterial microcompartment" evidence="3">
    <location>
        <begin position="52"/>
        <end position="124"/>
    </location>
</feature>
<dbReference type="RefSeq" id="WP_151623112.1">
    <property type="nucleotide sequence ID" value="NZ_CP043028.1"/>
</dbReference>
<dbReference type="AlphaFoldDB" id="A0A5P6VPL5"/>
<dbReference type="SMART" id="SM00877">
    <property type="entry name" value="BMC"/>
    <property type="match status" value="1"/>
</dbReference>
<proteinExistence type="predicted"/>
<name>A0A5P6VPL5_PSEXY</name>
<dbReference type="OrthoDB" id="9794459at2"/>
<dbReference type="SUPFAM" id="SSF143414">
    <property type="entry name" value="CcmK-like"/>
    <property type="match status" value="1"/>
</dbReference>
<evidence type="ECO:0000313" key="4">
    <source>
        <dbReference type="EMBL" id="QFJ54625.1"/>
    </source>
</evidence>
<dbReference type="InterPro" id="IPR037233">
    <property type="entry name" value="CcmK-like_sf"/>
</dbReference>
<dbReference type="KEGG" id="pxv:FXF36_07040"/>
<sequence length="124" mass="13384">MDFGQFGGTDLARIIQETVPGKQITMAHVISSPNPLIYQKLGLDPTVDYNKAAIGVMTITPSETAIIAADIAMKRAKIDIGFIDRFSGTLIVTGKIADVSTAWEAVLMYTKQKMGFSVCEITKA</sequence>
<dbReference type="Proteomes" id="UP000327030">
    <property type="component" value="Chromosome 1"/>
</dbReference>
<organism evidence="4 5">
    <name type="scientific">Pseudobutyrivibrio xylanivorans</name>
    <dbReference type="NCBI Taxonomy" id="185007"/>
    <lineage>
        <taxon>Bacteria</taxon>
        <taxon>Bacillati</taxon>
        <taxon>Bacillota</taxon>
        <taxon>Clostridia</taxon>
        <taxon>Lachnospirales</taxon>
        <taxon>Lachnospiraceae</taxon>
        <taxon>Pseudobutyrivibrio</taxon>
    </lineage>
</organism>
<accession>A0A5P6VPL5</accession>